<keyword evidence="3" id="KW-0378">Hydrolase</keyword>
<dbReference type="STRING" id="1163730.FFONT_0199"/>
<dbReference type="MEROPS" id="S09.071"/>
<evidence type="ECO:0000256" key="1">
    <source>
        <dbReference type="ARBA" id="ARBA00010040"/>
    </source>
</evidence>
<evidence type="ECO:0000256" key="4">
    <source>
        <dbReference type="ARBA" id="ARBA00022825"/>
    </source>
</evidence>
<accession>H9ZZN3</accession>
<evidence type="ECO:0000256" key="3">
    <source>
        <dbReference type="ARBA" id="ARBA00022801"/>
    </source>
</evidence>
<dbReference type="FunCoup" id="H9ZZN3">
    <property type="interactions" value="2"/>
</dbReference>
<name>H9ZZN3_FERFK</name>
<dbReference type="Pfam" id="PF00326">
    <property type="entry name" value="Peptidase_S9"/>
    <property type="match status" value="1"/>
</dbReference>
<dbReference type="InterPro" id="IPR011659">
    <property type="entry name" value="WD40"/>
</dbReference>
<dbReference type="InterPro" id="IPR001375">
    <property type="entry name" value="Peptidase_S9_cat"/>
</dbReference>
<dbReference type="HOGENOM" id="CLU_008615_2_1_2"/>
<evidence type="ECO:0000256" key="2">
    <source>
        <dbReference type="ARBA" id="ARBA00022670"/>
    </source>
</evidence>
<proteinExistence type="inferred from homology"/>
<dbReference type="Gene3D" id="2.120.10.30">
    <property type="entry name" value="TolB, C-terminal domain"/>
    <property type="match status" value="2"/>
</dbReference>
<protein>
    <submittedName>
        <fullName evidence="6">Peptidase, family S9c</fullName>
    </submittedName>
</protein>
<organism evidence="6 7">
    <name type="scientific">Fervidicoccus fontis (strain DSM 19380 / JCM 18336 / VKM B-2539 / Kam940)</name>
    <dbReference type="NCBI Taxonomy" id="1163730"/>
    <lineage>
        <taxon>Archaea</taxon>
        <taxon>Thermoproteota</taxon>
        <taxon>Thermoprotei</taxon>
        <taxon>Fervidicoccales</taxon>
        <taxon>Fervidicoccaceae</taxon>
        <taxon>Fervidicoccus</taxon>
    </lineage>
</organism>
<gene>
    <name evidence="6" type="ordered locus">FFONT_0199</name>
</gene>
<dbReference type="EMBL" id="CP003423">
    <property type="protein sequence ID" value="AFH42190.1"/>
    <property type="molecule type" value="Genomic_DNA"/>
</dbReference>
<dbReference type="InParanoid" id="H9ZZN3"/>
<dbReference type="SUPFAM" id="SSF53474">
    <property type="entry name" value="alpha/beta-Hydrolases"/>
    <property type="match status" value="1"/>
</dbReference>
<dbReference type="eggNOG" id="arCOG03383">
    <property type="taxonomic scope" value="Archaea"/>
</dbReference>
<evidence type="ECO:0000313" key="6">
    <source>
        <dbReference type="EMBL" id="AFH42190.1"/>
    </source>
</evidence>
<dbReference type="GO" id="GO:0006508">
    <property type="term" value="P:proteolysis"/>
    <property type="evidence" value="ECO:0007669"/>
    <property type="project" value="UniProtKB-KW"/>
</dbReference>
<dbReference type="Gene3D" id="3.40.50.1820">
    <property type="entry name" value="alpha/beta hydrolase"/>
    <property type="match status" value="1"/>
</dbReference>
<reference evidence="7" key="1">
    <citation type="submission" date="2012-03" db="EMBL/GenBank/DDBJ databases">
        <title>Fervidicoccus fontis complete genome analysis confirms its distinct phylogenetic position and predicts its environmental function.</title>
        <authorList>
            <person name="Lebedinsky A.V."/>
            <person name="Mardanov A.V."/>
            <person name="Gumerov V.M."/>
            <person name="Beletsky A.V."/>
            <person name="Kublanov I.V."/>
            <person name="Perevalova A.A."/>
            <person name="Bonch-Osmolovskaya E.A."/>
            <person name="Ravin N.V."/>
            <person name="Skryabin K.G."/>
        </authorList>
    </citation>
    <scope>NUCLEOTIDE SEQUENCE [LARGE SCALE GENOMIC DNA]</scope>
    <source>
        <strain evidence="7">DSM 19380 / VKM B-2539 / Kam940</strain>
    </source>
</reference>
<keyword evidence="2" id="KW-0645">Protease</keyword>
<reference evidence="6 7" key="2">
    <citation type="journal article" date="2014" name="Extremophiles">
        <title>Analysis of the complete genome of Fervidococcus fontis confirms the distinct phylogenetic position of the order Fervidicoccales and suggests its environmental function.</title>
        <authorList>
            <person name="Lebedinsky A.V."/>
            <person name="Mardanov A.V."/>
            <person name="Kublanov I.V."/>
            <person name="Gumerov V.M."/>
            <person name="Beletsky A.V."/>
            <person name="Perevalova A.A."/>
            <person name="Bidzhieva S.Kh."/>
            <person name="Bonch-Osmolovskaya E.A."/>
            <person name="Skryabin K.G."/>
            <person name="Ravin N.V."/>
        </authorList>
    </citation>
    <scope>NUCLEOTIDE SEQUENCE [LARGE SCALE GENOMIC DNA]</scope>
    <source>
        <strain evidence="7">DSM 19380 / VKM B-2539 / Kam940</strain>
    </source>
</reference>
<keyword evidence="7" id="KW-1185">Reference proteome</keyword>
<comment type="similarity">
    <text evidence="1">Belongs to the peptidase S9C family.</text>
</comment>
<dbReference type="KEGG" id="ffo:FFONT_0199"/>
<dbReference type="eggNOG" id="arCOG01646">
    <property type="taxonomic scope" value="Archaea"/>
</dbReference>
<dbReference type="FunFam" id="3.40.50.1820:FF:000028">
    <property type="entry name" value="S9 family peptidase"/>
    <property type="match status" value="1"/>
</dbReference>
<dbReference type="InterPro" id="IPR029058">
    <property type="entry name" value="AB_hydrolase_fold"/>
</dbReference>
<dbReference type="InterPro" id="IPR011042">
    <property type="entry name" value="6-blade_b-propeller_TolB-like"/>
</dbReference>
<dbReference type="Proteomes" id="UP000007391">
    <property type="component" value="Chromosome"/>
</dbReference>
<dbReference type="PANTHER" id="PTHR42776">
    <property type="entry name" value="SERINE PEPTIDASE S9 FAMILY MEMBER"/>
    <property type="match status" value="1"/>
</dbReference>
<evidence type="ECO:0000259" key="5">
    <source>
        <dbReference type="Pfam" id="PF00326"/>
    </source>
</evidence>
<feature type="domain" description="Peptidase S9 prolyl oligopeptidase catalytic" evidence="5">
    <location>
        <begin position="432"/>
        <end position="647"/>
    </location>
</feature>
<keyword evidence="4" id="KW-0720">Serine protease</keyword>
<evidence type="ECO:0000313" key="7">
    <source>
        <dbReference type="Proteomes" id="UP000007391"/>
    </source>
</evidence>
<dbReference type="GO" id="GO:0004252">
    <property type="term" value="F:serine-type endopeptidase activity"/>
    <property type="evidence" value="ECO:0007669"/>
    <property type="project" value="TreeGrafter"/>
</dbReference>
<sequence length="647" mass="74440">MEFMGLKIEDLEKITFVSDPKISPDGKKVAFVTTKPSISDNKYYSKLWIYDIEKDEYYHVTNGPSDFSPFWAGDSNKILFLSRRSIKENEEGLELWVLDLKNKTEPRLVFKYEKGFQIFGHHPSKDKVLISLPTLKKKEEIKIIDEVPFWFNGQGYIYGERNALYFLDLNNGNLEKLTEGNEEIGFAQISPDGKKIAYISAEDHMRPYKTDIKLINLQTGEVTKLTQGQFSIEDLAWDPNSSKIAFRASDFTHGLNSHIKLWIMDLSSGQIKKITLSDWDIANNMNSDVRGPSSQGKLQWSEKWLYFPFNRGRIVSLYRTDGIGRIEPAVEGEFTVEDFTSFKDRVALTIMSSTRPAELYIYENKELRKVTSFNDEVIEKAKIQAPEYFRFTASDGNIIDGWVLKPTTFKEGEKYPAILYIHGGPATAYGESFMHEFHVLSDAGFAVIYFNPRGSAGYTEDFKDMRGKYGTRDYQDLMEGLDYAIKNFSFIDENRLGVAGGSYGGFMTNWIIGHTNRFKAAVTQRSISNWISFYGTSDIGYYFAEDQIGGDLGKDLWTGNLIEVYWDRSPLKYVNNVKTPTLILHSDEDYRCWIDQAYQLFTALKLKGVETKLVIFPGENHELSRKGKPKNRVERLNQIVSWFKKYL</sequence>
<dbReference type="SUPFAM" id="SSF82171">
    <property type="entry name" value="DPP6 N-terminal domain-like"/>
    <property type="match status" value="1"/>
</dbReference>
<dbReference type="AlphaFoldDB" id="H9ZZN3"/>
<dbReference type="Pfam" id="PF07676">
    <property type="entry name" value="PD40"/>
    <property type="match status" value="2"/>
</dbReference>
<dbReference type="PANTHER" id="PTHR42776:SF27">
    <property type="entry name" value="DIPEPTIDYL PEPTIDASE FAMILY MEMBER 6"/>
    <property type="match status" value="1"/>
</dbReference>